<dbReference type="STRING" id="574087.Acear_0579"/>
<dbReference type="Gene3D" id="3.30.70.2390">
    <property type="match status" value="1"/>
</dbReference>
<dbReference type="KEGG" id="aar:Acear_0579"/>
<dbReference type="PANTHER" id="PTHR33392:SF6">
    <property type="entry name" value="POLYISOPRENYL-TEICHOIC ACID--PEPTIDOGLYCAN TEICHOIC ACID TRANSFERASE TAGU"/>
    <property type="match status" value="1"/>
</dbReference>
<keyword evidence="5" id="KW-1185">Reference proteome</keyword>
<dbReference type="RefSeq" id="WP_013277568.1">
    <property type="nucleotide sequence ID" value="NC_014378.1"/>
</dbReference>
<dbReference type="EMBL" id="CP002105">
    <property type="protein sequence ID" value="ADL12122.1"/>
    <property type="molecule type" value="Genomic_DNA"/>
</dbReference>
<proteinExistence type="inferred from homology"/>
<dbReference type="InterPro" id="IPR004474">
    <property type="entry name" value="LytR_CpsA_psr"/>
</dbReference>
<comment type="similarity">
    <text evidence="1">Belongs to the LytR/CpsA/Psr (LCP) family.</text>
</comment>
<dbReference type="InterPro" id="IPR050922">
    <property type="entry name" value="LytR/CpsA/Psr_CW_biosynth"/>
</dbReference>
<accession>D9QV63</accession>
<evidence type="ECO:0000256" key="1">
    <source>
        <dbReference type="ARBA" id="ARBA00006068"/>
    </source>
</evidence>
<dbReference type="OrthoDB" id="305468at2"/>
<gene>
    <name evidence="4" type="ordered locus">Acear_0579</name>
</gene>
<dbReference type="eggNOG" id="COG1316">
    <property type="taxonomic scope" value="Bacteria"/>
</dbReference>
<feature type="domain" description="LytR/CpsA/Psr regulator C-terminal" evidence="3">
    <location>
        <begin position="326"/>
        <end position="411"/>
    </location>
</feature>
<protein>
    <submittedName>
        <fullName evidence="4">Cell envelope-related transcriptional attenuator</fullName>
    </submittedName>
</protein>
<dbReference type="InterPro" id="IPR027381">
    <property type="entry name" value="LytR/CpsA/Psr_C"/>
</dbReference>
<name>D9QV63_ACEAZ</name>
<dbReference type="HOGENOM" id="CLU_016455_5_2_9"/>
<dbReference type="Proteomes" id="UP000001661">
    <property type="component" value="Chromosome"/>
</dbReference>
<dbReference type="Gene3D" id="3.40.630.190">
    <property type="entry name" value="LCP protein"/>
    <property type="match status" value="1"/>
</dbReference>
<sequence>MAKYNKYERHRLKKKQEKEKKRSKKRFIYKLIALLVLLIIIASAGVFMKGWQLDNDDNDLQSAVDTEREQINCLILGSDALDDGTTRTDVVILASFDLKSRKLGLFSLPRDTRVEIPGRDGYHKLNAAYAYGGPKLVTKTVEDLLKVPIDHYISTDFNGFREIIDTLDGVKVNVEKHLKYIDQAGGLYIDIPAGRQTLSGQKALEYIRFRHDKLGDIGRIERQHKFLEALLERVYNPKVLLKTPKLLSHIRNNVETDLPWLESLQAAPELIKLITDLDQNKVGMATLPGEPEYIDGISYWIPDQLLVDRVVDSLINTKEYIPNSKLNISILNGNGKQGAAYQLETLLSSSGYNIVQTANADTFNYVQTCIYFNPNVSDKAQELAGYLKGRLIEWEDVDTKKEVDIKIILGENSNIS</sequence>
<dbReference type="AlphaFoldDB" id="D9QV63"/>
<dbReference type="Pfam" id="PF03816">
    <property type="entry name" value="LytR_cpsA_psr"/>
    <property type="match status" value="1"/>
</dbReference>
<reference evidence="4 5" key="1">
    <citation type="journal article" date="2010" name="Stand. Genomic Sci.">
        <title>Complete genome sequence of Acetohalobium arabaticum type strain (Z-7288).</title>
        <authorList>
            <person name="Sikorski J."/>
            <person name="Lapidus A."/>
            <person name="Chertkov O."/>
            <person name="Lucas S."/>
            <person name="Copeland A."/>
            <person name="Glavina Del Rio T."/>
            <person name="Nolan M."/>
            <person name="Tice H."/>
            <person name="Cheng J.F."/>
            <person name="Han C."/>
            <person name="Brambilla E."/>
            <person name="Pitluck S."/>
            <person name="Liolios K."/>
            <person name="Ivanova N."/>
            <person name="Mavromatis K."/>
            <person name="Mikhailova N."/>
            <person name="Pati A."/>
            <person name="Bruce D."/>
            <person name="Detter C."/>
            <person name="Tapia R."/>
            <person name="Goodwin L."/>
            <person name="Chen A."/>
            <person name="Palaniappan K."/>
            <person name="Land M."/>
            <person name="Hauser L."/>
            <person name="Chang Y.J."/>
            <person name="Jeffries C.D."/>
            <person name="Rohde M."/>
            <person name="Goker M."/>
            <person name="Spring S."/>
            <person name="Woyke T."/>
            <person name="Bristow J."/>
            <person name="Eisen J.A."/>
            <person name="Markowitz V."/>
            <person name="Hugenholtz P."/>
            <person name="Kyrpides N.C."/>
            <person name="Klenk H.P."/>
        </authorList>
    </citation>
    <scope>NUCLEOTIDE SEQUENCE [LARGE SCALE GENOMIC DNA]</scope>
    <source>
        <strain evidence="5">ATCC 49924 / DSM 5501 / Z-7288</strain>
    </source>
</reference>
<evidence type="ECO:0000259" key="3">
    <source>
        <dbReference type="Pfam" id="PF13399"/>
    </source>
</evidence>
<organism evidence="4 5">
    <name type="scientific">Acetohalobium arabaticum (strain ATCC 49924 / DSM 5501 / Z-7288)</name>
    <dbReference type="NCBI Taxonomy" id="574087"/>
    <lineage>
        <taxon>Bacteria</taxon>
        <taxon>Bacillati</taxon>
        <taxon>Bacillota</taxon>
        <taxon>Clostridia</taxon>
        <taxon>Halanaerobiales</taxon>
        <taxon>Halobacteroidaceae</taxon>
        <taxon>Acetohalobium</taxon>
    </lineage>
</organism>
<dbReference type="PANTHER" id="PTHR33392">
    <property type="entry name" value="POLYISOPRENYL-TEICHOIC ACID--PEPTIDOGLYCAN TEICHOIC ACID TRANSFERASE TAGU"/>
    <property type="match status" value="1"/>
</dbReference>
<feature type="domain" description="Cell envelope-related transcriptional attenuator" evidence="2">
    <location>
        <begin position="87"/>
        <end position="234"/>
    </location>
</feature>
<evidence type="ECO:0000313" key="5">
    <source>
        <dbReference type="Proteomes" id="UP000001661"/>
    </source>
</evidence>
<evidence type="ECO:0000313" key="4">
    <source>
        <dbReference type="EMBL" id="ADL12122.1"/>
    </source>
</evidence>
<evidence type="ECO:0000259" key="2">
    <source>
        <dbReference type="Pfam" id="PF03816"/>
    </source>
</evidence>
<dbReference type="NCBIfam" id="TIGR00350">
    <property type="entry name" value="lytR_cpsA_psr"/>
    <property type="match status" value="1"/>
</dbReference>
<dbReference type="Pfam" id="PF13399">
    <property type="entry name" value="LytR_C"/>
    <property type="match status" value="1"/>
</dbReference>